<dbReference type="Gene3D" id="3.40.50.300">
    <property type="entry name" value="P-loop containing nucleotide triphosphate hydrolases"/>
    <property type="match status" value="1"/>
</dbReference>
<comment type="similarity">
    <text evidence="6">Belongs to the Mrp/NBP35 ATP-binding proteins family.</text>
</comment>
<dbReference type="InterPro" id="IPR044304">
    <property type="entry name" value="NUBPL-like"/>
</dbReference>
<evidence type="ECO:0000256" key="4">
    <source>
        <dbReference type="ARBA" id="ARBA00023004"/>
    </source>
</evidence>
<dbReference type="InterPro" id="IPR019591">
    <property type="entry name" value="Mrp/NBP35_ATP-bd"/>
</dbReference>
<name>F4R7R1_MELLP</name>
<evidence type="ECO:0000256" key="2">
    <source>
        <dbReference type="ARBA" id="ARBA00022741"/>
    </source>
</evidence>
<dbReference type="eggNOG" id="KOG3022">
    <property type="taxonomic scope" value="Eukaryota"/>
</dbReference>
<keyword evidence="9" id="KW-1185">Reference proteome</keyword>
<evidence type="ECO:0000256" key="3">
    <source>
        <dbReference type="ARBA" id="ARBA00022840"/>
    </source>
</evidence>
<feature type="region of interest" description="Disordered" evidence="7">
    <location>
        <begin position="1"/>
        <end position="31"/>
    </location>
</feature>
<dbReference type="HOGENOM" id="CLU_024839_0_2_1"/>
<evidence type="ECO:0000256" key="1">
    <source>
        <dbReference type="ARBA" id="ARBA00022723"/>
    </source>
</evidence>
<dbReference type="GO" id="GO:0140663">
    <property type="term" value="F:ATP-dependent FeS chaperone activity"/>
    <property type="evidence" value="ECO:0007669"/>
    <property type="project" value="InterPro"/>
</dbReference>
<dbReference type="InParanoid" id="F4R7R1"/>
<evidence type="ECO:0000256" key="6">
    <source>
        <dbReference type="ARBA" id="ARBA00024036"/>
    </source>
</evidence>
<evidence type="ECO:0000313" key="9">
    <source>
        <dbReference type="Proteomes" id="UP000001072"/>
    </source>
</evidence>
<dbReference type="GO" id="GO:0016226">
    <property type="term" value="P:iron-sulfur cluster assembly"/>
    <property type="evidence" value="ECO:0007669"/>
    <property type="project" value="InterPro"/>
</dbReference>
<dbReference type="GO" id="GO:0005524">
    <property type="term" value="F:ATP binding"/>
    <property type="evidence" value="ECO:0007669"/>
    <property type="project" value="UniProtKB-KW"/>
</dbReference>
<dbReference type="SUPFAM" id="SSF52540">
    <property type="entry name" value="P-loop containing nucleoside triphosphate hydrolases"/>
    <property type="match status" value="1"/>
</dbReference>
<keyword evidence="2" id="KW-0547">Nucleotide-binding</keyword>
<dbReference type="VEuPathDB" id="FungiDB:MELLADRAFT_90851"/>
<feature type="compositionally biased region" description="Polar residues" evidence="7">
    <location>
        <begin position="19"/>
        <end position="31"/>
    </location>
</feature>
<sequence length="303" mass="31963">MVGLPRRIPPADSSPKGIPQNNSPPTLKNISRSLPSKRRIANVKKVLVVASGKGGVGKSTVSANIAMAIGRRPSMKVGLLDLDIFGPSVPKIMGLEGGLQPELTSENALIPIRNHGISCMSIGFLLPSTGTGETPVAWRGMMVMKAVQQLLFDVDWRAANQSQSDSDLDVLVIDMPPGTGDVALSLGQLVEVDGAVIVSTPQDIALIDVSRGVSMFQKVNIPILGTVLNMSNFVCPNCQTPHSIFGSASHFEILSKKVGVDVLGEIPLQLQICKSGDMGRPVVGTDDPFGKIAERCLKALGSL</sequence>
<dbReference type="FunFam" id="3.40.50.300:FF:001119">
    <property type="entry name" value="Iron-sulfur cluster carrier protein"/>
    <property type="match status" value="1"/>
</dbReference>
<dbReference type="GO" id="GO:0051539">
    <property type="term" value="F:4 iron, 4 sulfur cluster binding"/>
    <property type="evidence" value="ECO:0007669"/>
    <property type="project" value="TreeGrafter"/>
</dbReference>
<accession>F4R7R1</accession>
<dbReference type="EMBL" id="GL883092">
    <property type="protein sequence ID" value="EGG11738.1"/>
    <property type="molecule type" value="Genomic_DNA"/>
</dbReference>
<dbReference type="Pfam" id="PF10609">
    <property type="entry name" value="ParA"/>
    <property type="match status" value="1"/>
</dbReference>
<dbReference type="GeneID" id="18935703"/>
<dbReference type="PANTHER" id="PTHR42961:SF2">
    <property type="entry name" value="IRON-SULFUR PROTEIN NUBPL"/>
    <property type="match status" value="1"/>
</dbReference>
<evidence type="ECO:0008006" key="10">
    <source>
        <dbReference type="Google" id="ProtNLM"/>
    </source>
</evidence>
<keyword evidence="5" id="KW-0411">Iron-sulfur</keyword>
<dbReference type="InterPro" id="IPR033756">
    <property type="entry name" value="YlxH/NBP35"/>
</dbReference>
<gene>
    <name evidence="8" type="ORF">MELLADRAFT_90851</name>
</gene>
<dbReference type="Proteomes" id="UP000001072">
    <property type="component" value="Unassembled WGS sequence"/>
</dbReference>
<dbReference type="HAMAP" id="MF_02040">
    <property type="entry name" value="Mrp_NBP35"/>
    <property type="match status" value="1"/>
</dbReference>
<evidence type="ECO:0000256" key="7">
    <source>
        <dbReference type="SAM" id="MobiDB-lite"/>
    </source>
</evidence>
<evidence type="ECO:0000313" key="8">
    <source>
        <dbReference type="EMBL" id="EGG11738.1"/>
    </source>
</evidence>
<dbReference type="STRING" id="747676.F4R7R1"/>
<dbReference type="RefSeq" id="XP_007405373.1">
    <property type="nucleotide sequence ID" value="XM_007405311.1"/>
</dbReference>
<dbReference type="GO" id="GO:0005739">
    <property type="term" value="C:mitochondrion"/>
    <property type="evidence" value="ECO:0007669"/>
    <property type="project" value="TreeGrafter"/>
</dbReference>
<dbReference type="AlphaFoldDB" id="F4R7R1"/>
<dbReference type="KEGG" id="mlr:MELLADRAFT_90851"/>
<protein>
    <recommendedName>
        <fullName evidence="10">P-loop containing nucleoside triphosphate hydrolase protein</fullName>
    </recommendedName>
</protein>
<dbReference type="CDD" id="cd02037">
    <property type="entry name" value="Mrp_NBP35"/>
    <property type="match status" value="1"/>
</dbReference>
<keyword evidence="3" id="KW-0067">ATP-binding</keyword>
<keyword evidence="1" id="KW-0479">Metal-binding</keyword>
<reference evidence="9" key="1">
    <citation type="journal article" date="2011" name="Proc. Natl. Acad. Sci. U.S.A.">
        <title>Obligate biotrophy features unraveled by the genomic analysis of rust fungi.</title>
        <authorList>
            <person name="Duplessis S."/>
            <person name="Cuomo C.A."/>
            <person name="Lin Y.-C."/>
            <person name="Aerts A."/>
            <person name="Tisserant E."/>
            <person name="Veneault-Fourrey C."/>
            <person name="Joly D.L."/>
            <person name="Hacquard S."/>
            <person name="Amselem J."/>
            <person name="Cantarel B.L."/>
            <person name="Chiu R."/>
            <person name="Coutinho P.M."/>
            <person name="Feau N."/>
            <person name="Field M."/>
            <person name="Frey P."/>
            <person name="Gelhaye E."/>
            <person name="Goldberg J."/>
            <person name="Grabherr M.G."/>
            <person name="Kodira C.D."/>
            <person name="Kohler A."/>
            <person name="Kuees U."/>
            <person name="Lindquist E.A."/>
            <person name="Lucas S.M."/>
            <person name="Mago R."/>
            <person name="Mauceli E."/>
            <person name="Morin E."/>
            <person name="Murat C."/>
            <person name="Pangilinan J.L."/>
            <person name="Park R."/>
            <person name="Pearson M."/>
            <person name="Quesneville H."/>
            <person name="Rouhier N."/>
            <person name="Sakthikumar S."/>
            <person name="Salamov A.A."/>
            <person name="Schmutz J."/>
            <person name="Selles B."/>
            <person name="Shapiro H."/>
            <person name="Tanguay P."/>
            <person name="Tuskan G.A."/>
            <person name="Henrissat B."/>
            <person name="Van de Peer Y."/>
            <person name="Rouze P."/>
            <person name="Ellis J.G."/>
            <person name="Dodds P.N."/>
            <person name="Schein J.E."/>
            <person name="Zhong S."/>
            <person name="Hamelin R.C."/>
            <person name="Grigoriev I.V."/>
            <person name="Szabo L.J."/>
            <person name="Martin F."/>
        </authorList>
    </citation>
    <scope>NUCLEOTIDE SEQUENCE [LARGE SCALE GENOMIC DNA]</scope>
    <source>
        <strain evidence="9">98AG31 / pathotype 3-4-7</strain>
    </source>
</reference>
<dbReference type="InterPro" id="IPR027417">
    <property type="entry name" value="P-loop_NTPase"/>
</dbReference>
<dbReference type="PANTHER" id="PTHR42961">
    <property type="entry name" value="IRON-SULFUR PROTEIN NUBPL"/>
    <property type="match status" value="1"/>
</dbReference>
<dbReference type="OrthoDB" id="1741334at2759"/>
<dbReference type="GO" id="GO:0046872">
    <property type="term" value="F:metal ion binding"/>
    <property type="evidence" value="ECO:0007669"/>
    <property type="project" value="UniProtKB-KW"/>
</dbReference>
<keyword evidence="4" id="KW-0408">Iron</keyword>
<dbReference type="GO" id="GO:0032981">
    <property type="term" value="P:mitochondrial respiratory chain complex I assembly"/>
    <property type="evidence" value="ECO:0007669"/>
    <property type="project" value="TreeGrafter"/>
</dbReference>
<organism evidence="9">
    <name type="scientific">Melampsora larici-populina (strain 98AG31 / pathotype 3-4-7)</name>
    <name type="common">Poplar leaf rust fungus</name>
    <dbReference type="NCBI Taxonomy" id="747676"/>
    <lineage>
        <taxon>Eukaryota</taxon>
        <taxon>Fungi</taxon>
        <taxon>Dikarya</taxon>
        <taxon>Basidiomycota</taxon>
        <taxon>Pucciniomycotina</taxon>
        <taxon>Pucciniomycetes</taxon>
        <taxon>Pucciniales</taxon>
        <taxon>Melampsoraceae</taxon>
        <taxon>Melampsora</taxon>
    </lineage>
</organism>
<proteinExistence type="inferred from homology"/>
<evidence type="ECO:0000256" key="5">
    <source>
        <dbReference type="ARBA" id="ARBA00023014"/>
    </source>
</evidence>